<dbReference type="AlphaFoldDB" id="A0A7C5Q9A4"/>
<feature type="transmembrane region" description="Helical" evidence="9">
    <location>
        <begin position="207"/>
        <end position="233"/>
    </location>
</feature>
<evidence type="ECO:0000256" key="3">
    <source>
        <dbReference type="ARBA" id="ARBA00022475"/>
    </source>
</evidence>
<dbReference type="EMBL" id="DRWN01000022">
    <property type="protein sequence ID" value="HHK68030.1"/>
    <property type="molecule type" value="Genomic_DNA"/>
</dbReference>
<feature type="transmembrane region" description="Helical" evidence="9">
    <location>
        <begin position="288"/>
        <end position="306"/>
    </location>
</feature>
<keyword evidence="5" id="KW-0029">Amino-acid transport</keyword>
<evidence type="ECO:0000313" key="10">
    <source>
        <dbReference type="EMBL" id="HHK68030.1"/>
    </source>
</evidence>
<dbReference type="GO" id="GO:0005886">
    <property type="term" value="C:plasma membrane"/>
    <property type="evidence" value="ECO:0007669"/>
    <property type="project" value="UniProtKB-SubCell"/>
</dbReference>
<feature type="transmembrane region" description="Helical" evidence="9">
    <location>
        <begin position="253"/>
        <end position="276"/>
    </location>
</feature>
<dbReference type="CDD" id="cd06582">
    <property type="entry name" value="TM_PBP1_LivH_like"/>
    <property type="match status" value="1"/>
</dbReference>
<dbReference type="InterPro" id="IPR001851">
    <property type="entry name" value="ABC_transp_permease"/>
</dbReference>
<feature type="transmembrane region" description="Helical" evidence="9">
    <location>
        <begin position="121"/>
        <end position="144"/>
    </location>
</feature>
<reference evidence="10" key="1">
    <citation type="journal article" date="2020" name="mSystems">
        <title>Genome- and Community-Level Interaction Insights into Carbon Utilization and Element Cycling Functions of Hydrothermarchaeota in Hydrothermal Sediment.</title>
        <authorList>
            <person name="Zhou Z."/>
            <person name="Liu Y."/>
            <person name="Xu W."/>
            <person name="Pan J."/>
            <person name="Luo Z.H."/>
            <person name="Li M."/>
        </authorList>
    </citation>
    <scope>NUCLEOTIDE SEQUENCE [LARGE SCALE GENOMIC DNA]</scope>
    <source>
        <strain evidence="10">SpSt-1056</strain>
    </source>
</reference>
<organism evidence="10">
    <name type="scientific">Caldiarchaeum subterraneum</name>
    <dbReference type="NCBI Taxonomy" id="311458"/>
    <lineage>
        <taxon>Archaea</taxon>
        <taxon>Nitrososphaerota</taxon>
        <taxon>Candidatus Caldarchaeales</taxon>
        <taxon>Candidatus Caldarchaeaceae</taxon>
        <taxon>Candidatus Caldarchaeum</taxon>
    </lineage>
</organism>
<protein>
    <submittedName>
        <fullName evidence="10">Branched-chain amino acid ABC transporter permease</fullName>
    </submittedName>
</protein>
<evidence type="ECO:0000256" key="7">
    <source>
        <dbReference type="ARBA" id="ARBA00023136"/>
    </source>
</evidence>
<proteinExistence type="inferred from homology"/>
<keyword evidence="7 9" id="KW-0472">Membrane</keyword>
<evidence type="ECO:0000256" key="9">
    <source>
        <dbReference type="SAM" id="Phobius"/>
    </source>
</evidence>
<name>A0A7C5Q9A4_CALS0</name>
<keyword evidence="3" id="KW-1003">Cell membrane</keyword>
<dbReference type="GO" id="GO:0022857">
    <property type="term" value="F:transmembrane transporter activity"/>
    <property type="evidence" value="ECO:0007669"/>
    <property type="project" value="InterPro"/>
</dbReference>
<dbReference type="PANTHER" id="PTHR11795">
    <property type="entry name" value="BRANCHED-CHAIN AMINO ACID TRANSPORT SYSTEM PERMEASE PROTEIN LIVH"/>
    <property type="match status" value="1"/>
</dbReference>
<comment type="caution">
    <text evidence="10">The sequence shown here is derived from an EMBL/GenBank/DDBJ whole genome shotgun (WGS) entry which is preliminary data.</text>
</comment>
<gene>
    <name evidence="10" type="ORF">ENM11_02595</name>
</gene>
<comment type="similarity">
    <text evidence="8">Belongs to the binding-protein-dependent transport system permease family. LivHM subfamily.</text>
</comment>
<dbReference type="PANTHER" id="PTHR11795:SF445">
    <property type="entry name" value="AMINO ACID ABC TRANSPORTER PERMEASE PROTEIN"/>
    <property type="match status" value="1"/>
</dbReference>
<evidence type="ECO:0000256" key="8">
    <source>
        <dbReference type="ARBA" id="ARBA00037998"/>
    </source>
</evidence>
<dbReference type="Pfam" id="PF02653">
    <property type="entry name" value="BPD_transp_2"/>
    <property type="match status" value="1"/>
</dbReference>
<feature type="transmembrane region" description="Helical" evidence="9">
    <location>
        <begin position="89"/>
        <end position="109"/>
    </location>
</feature>
<keyword evidence="2" id="KW-0813">Transport</keyword>
<feature type="transmembrane region" description="Helical" evidence="9">
    <location>
        <begin position="26"/>
        <end position="50"/>
    </location>
</feature>
<feature type="transmembrane region" description="Helical" evidence="9">
    <location>
        <begin position="57"/>
        <end position="77"/>
    </location>
</feature>
<keyword evidence="6 9" id="KW-1133">Transmembrane helix</keyword>
<evidence type="ECO:0000256" key="1">
    <source>
        <dbReference type="ARBA" id="ARBA00004651"/>
    </source>
</evidence>
<keyword evidence="4 9" id="KW-0812">Transmembrane</keyword>
<sequence length="311" mass="33249">MCWTLARLVKVYLHRRMSQAMLSAELLIQSVMFGFLQGGLYALASLGLMITWGVLRLVNVAHGEFLMVGAYASYWALTLMKGVAITTQVAAALLTSALLGLGLALLLYFSVIKQLAKVEVLASLLGLFGLSLIMINIIILIWTVDVRGVVLDFGYVTIGPVTLIGSRLVAFMIAIVLVGFLFLFLYKSYWGSALRAVMQNRRAAALVGINMDAIYMLGFTIGIVLASIAGGLVSWSIAHVEPFMGGAYTLKSFAIVLIGGVTNPVGILISAITFAAIESVFAVLTDPVYSMALALAVIVSAIVVRGEKLFG</sequence>
<feature type="transmembrane region" description="Helical" evidence="9">
    <location>
        <begin position="164"/>
        <end position="186"/>
    </location>
</feature>
<accession>A0A7C5Q9A4</accession>
<evidence type="ECO:0000256" key="4">
    <source>
        <dbReference type="ARBA" id="ARBA00022692"/>
    </source>
</evidence>
<dbReference type="InterPro" id="IPR052157">
    <property type="entry name" value="BCAA_transport_permease"/>
</dbReference>
<evidence type="ECO:0000256" key="5">
    <source>
        <dbReference type="ARBA" id="ARBA00022970"/>
    </source>
</evidence>
<comment type="subcellular location">
    <subcellularLocation>
        <location evidence="1">Cell membrane</location>
        <topology evidence="1">Multi-pass membrane protein</topology>
    </subcellularLocation>
</comment>
<evidence type="ECO:0000256" key="6">
    <source>
        <dbReference type="ARBA" id="ARBA00022989"/>
    </source>
</evidence>
<dbReference type="GO" id="GO:0006865">
    <property type="term" value="P:amino acid transport"/>
    <property type="evidence" value="ECO:0007669"/>
    <property type="project" value="UniProtKB-KW"/>
</dbReference>
<evidence type="ECO:0000256" key="2">
    <source>
        <dbReference type="ARBA" id="ARBA00022448"/>
    </source>
</evidence>